<organism evidence="2 3">
    <name type="scientific">Populus alba x Populus x berolinensis</name>
    <dbReference type="NCBI Taxonomy" id="444605"/>
    <lineage>
        <taxon>Eukaryota</taxon>
        <taxon>Viridiplantae</taxon>
        <taxon>Streptophyta</taxon>
        <taxon>Embryophyta</taxon>
        <taxon>Tracheophyta</taxon>
        <taxon>Spermatophyta</taxon>
        <taxon>Magnoliopsida</taxon>
        <taxon>eudicotyledons</taxon>
        <taxon>Gunneridae</taxon>
        <taxon>Pentapetalae</taxon>
        <taxon>rosids</taxon>
        <taxon>fabids</taxon>
        <taxon>Malpighiales</taxon>
        <taxon>Salicaceae</taxon>
        <taxon>Saliceae</taxon>
        <taxon>Populus</taxon>
    </lineage>
</organism>
<protein>
    <submittedName>
        <fullName evidence="2">Uncharacterized protein</fullName>
    </submittedName>
</protein>
<dbReference type="Proteomes" id="UP001164929">
    <property type="component" value="Chromosome 19"/>
</dbReference>
<dbReference type="AlphaFoldDB" id="A0AAD6PNB6"/>
<keyword evidence="3" id="KW-1185">Reference proteome</keyword>
<evidence type="ECO:0000313" key="3">
    <source>
        <dbReference type="Proteomes" id="UP001164929"/>
    </source>
</evidence>
<feature type="signal peptide" evidence="1">
    <location>
        <begin position="1"/>
        <end position="15"/>
    </location>
</feature>
<sequence length="121" mass="13987">MDLLLLFAVRKVALTFEAIDSPSLEWGSRLRNQVGGERRLIMICIAPKKMSGTVVPTMNNRNCNVLKPGWNRYHHYINKFVLSSHRLSFSSSSSWHRIRFSRDSSDQLKTSPLRSHHIYTS</sequence>
<gene>
    <name evidence="2" type="ORF">NC653_040636</name>
</gene>
<accession>A0AAD6PNB6</accession>
<reference evidence="2" key="1">
    <citation type="journal article" date="2023" name="Mol. Ecol. Resour.">
        <title>Chromosome-level genome assembly of a triploid poplar Populus alba 'Berolinensis'.</title>
        <authorList>
            <person name="Chen S."/>
            <person name="Yu Y."/>
            <person name="Wang X."/>
            <person name="Wang S."/>
            <person name="Zhang T."/>
            <person name="Zhou Y."/>
            <person name="He R."/>
            <person name="Meng N."/>
            <person name="Wang Y."/>
            <person name="Liu W."/>
            <person name="Liu Z."/>
            <person name="Liu J."/>
            <person name="Guo Q."/>
            <person name="Huang H."/>
            <person name="Sederoff R.R."/>
            <person name="Wang G."/>
            <person name="Qu G."/>
            <person name="Chen S."/>
        </authorList>
    </citation>
    <scope>NUCLEOTIDE SEQUENCE</scope>
    <source>
        <strain evidence="2">SC-2020</strain>
    </source>
</reference>
<name>A0AAD6PNB6_9ROSI</name>
<comment type="caution">
    <text evidence="2">The sequence shown here is derived from an EMBL/GenBank/DDBJ whole genome shotgun (WGS) entry which is preliminary data.</text>
</comment>
<feature type="chain" id="PRO_5042189502" evidence="1">
    <location>
        <begin position="16"/>
        <end position="121"/>
    </location>
</feature>
<evidence type="ECO:0000256" key="1">
    <source>
        <dbReference type="SAM" id="SignalP"/>
    </source>
</evidence>
<dbReference type="EMBL" id="JAQIZT010000019">
    <property type="protein sequence ID" value="KAJ6951294.1"/>
    <property type="molecule type" value="Genomic_DNA"/>
</dbReference>
<keyword evidence="1" id="KW-0732">Signal</keyword>
<proteinExistence type="predicted"/>
<evidence type="ECO:0000313" key="2">
    <source>
        <dbReference type="EMBL" id="KAJ6951294.1"/>
    </source>
</evidence>